<dbReference type="SUPFAM" id="SSF51735">
    <property type="entry name" value="NAD(P)-binding Rossmann-fold domains"/>
    <property type="match status" value="1"/>
</dbReference>
<accession>A0A9X3NPT4</accession>
<gene>
    <name evidence="1" type="ORF">LG943_15475</name>
</gene>
<reference evidence="1" key="1">
    <citation type="submission" date="2021-10" db="EMBL/GenBank/DDBJ databases">
        <title>Streptomonospora sp. nov., isolated from mangrove soil.</title>
        <authorList>
            <person name="Chen X."/>
            <person name="Ge X."/>
            <person name="Liu W."/>
        </authorList>
    </citation>
    <scope>NUCLEOTIDE SEQUENCE</scope>
    <source>
        <strain evidence="1">S1-112</strain>
    </source>
</reference>
<protein>
    <submittedName>
        <fullName evidence="1">Zinc-binding dehydrogenase</fullName>
    </submittedName>
</protein>
<proteinExistence type="predicted"/>
<dbReference type="AlphaFoldDB" id="A0A9X3NPT4"/>
<name>A0A9X3NPT4_9ACTN</name>
<keyword evidence="2" id="KW-1185">Reference proteome</keyword>
<evidence type="ECO:0000313" key="1">
    <source>
        <dbReference type="EMBL" id="MDA0565704.1"/>
    </source>
</evidence>
<dbReference type="EMBL" id="JAJAQC010000025">
    <property type="protein sequence ID" value="MDA0565704.1"/>
    <property type="molecule type" value="Genomic_DNA"/>
</dbReference>
<organism evidence="1 2">
    <name type="scientific">Streptomonospora mangrovi</name>
    <dbReference type="NCBI Taxonomy" id="2883123"/>
    <lineage>
        <taxon>Bacteria</taxon>
        <taxon>Bacillati</taxon>
        <taxon>Actinomycetota</taxon>
        <taxon>Actinomycetes</taxon>
        <taxon>Streptosporangiales</taxon>
        <taxon>Nocardiopsidaceae</taxon>
        <taxon>Streptomonospora</taxon>
    </lineage>
</organism>
<dbReference type="InterPro" id="IPR036291">
    <property type="entry name" value="NAD(P)-bd_dom_sf"/>
</dbReference>
<sequence>MRTGAPGWERDLAALLPAGGADVVFDCVGGPQGAALLRALAPHGRLVQYGLLSGRPIPPGGDGAADRRIVPFHLRRLVHDAPRAELFALFDRAFAHLRAGRLATRVGAEHPLADIRSALRRPPQGGGKPLILL</sequence>
<dbReference type="Gene3D" id="3.40.50.720">
    <property type="entry name" value="NAD(P)-binding Rossmann-like Domain"/>
    <property type="match status" value="1"/>
</dbReference>
<dbReference type="Proteomes" id="UP001140076">
    <property type="component" value="Unassembled WGS sequence"/>
</dbReference>
<dbReference type="Pfam" id="PF13602">
    <property type="entry name" value="ADH_zinc_N_2"/>
    <property type="match status" value="1"/>
</dbReference>
<evidence type="ECO:0000313" key="2">
    <source>
        <dbReference type="Proteomes" id="UP001140076"/>
    </source>
</evidence>
<comment type="caution">
    <text evidence="1">The sequence shown here is derived from an EMBL/GenBank/DDBJ whole genome shotgun (WGS) entry which is preliminary data.</text>
</comment>